<dbReference type="Gene3D" id="3.40.50.360">
    <property type="match status" value="1"/>
</dbReference>
<dbReference type="InterPro" id="IPR008254">
    <property type="entry name" value="Flavodoxin/NO_synth"/>
</dbReference>
<keyword evidence="2" id="KW-0732">Signal</keyword>
<dbReference type="PROSITE" id="PS00201">
    <property type="entry name" value="FLAVODOXIN"/>
    <property type="match status" value="1"/>
</dbReference>
<dbReference type="AlphaFoldDB" id="A0A139L4H9"/>
<feature type="chain" id="PRO_5007487141" evidence="2">
    <location>
        <begin position="24"/>
        <end position="186"/>
    </location>
</feature>
<dbReference type="EMBL" id="LTDF01000125">
    <property type="protein sequence ID" value="KXT46356.1"/>
    <property type="molecule type" value="Genomic_DNA"/>
</dbReference>
<sequence length="186" mass="21043">MKQKIIILLGLMFLSGYVFSAMAQQRGKTLIVYFSESGNTRNMATIIRELTGADLVEIEMQNPYSDNYSTLLDEAERDLLANARPALRTHIENMDEYDTVFVGYPNWYAILPMPVYTFLESYNFDGKRIIPFCSHGNGMLGETVANICKSCPGADIREALSVTYSGGSSLRNEIQKWLTKHNLYNN</sequence>
<evidence type="ECO:0000256" key="2">
    <source>
        <dbReference type="SAM" id="SignalP"/>
    </source>
</evidence>
<dbReference type="InterPro" id="IPR001226">
    <property type="entry name" value="Flavodoxin_CS"/>
</dbReference>
<dbReference type="Pfam" id="PF12682">
    <property type="entry name" value="Flavodoxin_4"/>
    <property type="match status" value="1"/>
</dbReference>
<evidence type="ECO:0000313" key="5">
    <source>
        <dbReference type="Proteomes" id="UP000070319"/>
    </source>
</evidence>
<feature type="signal peptide" evidence="2">
    <location>
        <begin position="1"/>
        <end position="23"/>
    </location>
</feature>
<dbReference type="Proteomes" id="UP000070319">
    <property type="component" value="Unassembled WGS sequence"/>
</dbReference>
<dbReference type="InterPro" id="IPR029039">
    <property type="entry name" value="Flavoprotein-like_sf"/>
</dbReference>
<accession>A0A139L4H9</accession>
<dbReference type="PATRIC" id="fig|329854.7.peg.3224"/>
<dbReference type="SUPFAM" id="SSF52218">
    <property type="entry name" value="Flavoproteins"/>
    <property type="match status" value="1"/>
</dbReference>
<protein>
    <submittedName>
        <fullName evidence="4">Flavodoxin family protein</fullName>
    </submittedName>
</protein>
<dbReference type="PANTHER" id="PTHR39201:SF1">
    <property type="entry name" value="FLAVODOXIN-LIKE DOMAIN-CONTAINING PROTEIN"/>
    <property type="match status" value="1"/>
</dbReference>
<feature type="domain" description="Flavodoxin-like" evidence="3">
    <location>
        <begin position="28"/>
        <end position="179"/>
    </location>
</feature>
<organism evidence="4">
    <name type="scientific">Bacteroides intestinalis</name>
    <dbReference type="NCBI Taxonomy" id="329854"/>
    <lineage>
        <taxon>Bacteria</taxon>
        <taxon>Pseudomonadati</taxon>
        <taxon>Bacteroidota</taxon>
        <taxon>Bacteroidia</taxon>
        <taxon>Bacteroidales</taxon>
        <taxon>Bacteroidaceae</taxon>
        <taxon>Bacteroides</taxon>
    </lineage>
</organism>
<gene>
    <name evidence="4" type="ORF">HMPREF2531_03156</name>
</gene>
<dbReference type="RefSeq" id="WP_082788097.1">
    <property type="nucleotide sequence ID" value="NZ_KQ968722.1"/>
</dbReference>
<comment type="caution">
    <text evidence="4">The sequence shown here is derived from an EMBL/GenBank/DDBJ whole genome shotgun (WGS) entry which is preliminary data.</text>
</comment>
<dbReference type="GO" id="GO:0010181">
    <property type="term" value="F:FMN binding"/>
    <property type="evidence" value="ECO:0007669"/>
    <property type="project" value="InterPro"/>
</dbReference>
<proteinExistence type="predicted"/>
<evidence type="ECO:0000313" key="4">
    <source>
        <dbReference type="EMBL" id="KXT46356.1"/>
    </source>
</evidence>
<evidence type="ECO:0000259" key="3">
    <source>
        <dbReference type="Pfam" id="PF12682"/>
    </source>
</evidence>
<dbReference type="PANTHER" id="PTHR39201">
    <property type="entry name" value="EXPORTED PROTEIN-RELATED"/>
    <property type="match status" value="1"/>
</dbReference>
<dbReference type="GO" id="GO:0009055">
    <property type="term" value="F:electron transfer activity"/>
    <property type="evidence" value="ECO:0007669"/>
    <property type="project" value="InterPro"/>
</dbReference>
<comment type="cofactor">
    <cofactor evidence="1">
        <name>FMN</name>
        <dbReference type="ChEBI" id="CHEBI:58210"/>
    </cofactor>
</comment>
<name>A0A139L4H9_9BACE</name>
<reference evidence="4 5" key="1">
    <citation type="submission" date="2016-02" db="EMBL/GenBank/DDBJ databases">
        <authorList>
            <person name="Wen L."/>
            <person name="He K."/>
            <person name="Yang H."/>
        </authorList>
    </citation>
    <scope>NUCLEOTIDE SEQUENCE [LARGE SCALE GENOMIC DNA]</scope>
    <source>
        <strain evidence="4 5">KLE1704</strain>
    </source>
</reference>
<evidence type="ECO:0000256" key="1">
    <source>
        <dbReference type="ARBA" id="ARBA00001917"/>
    </source>
</evidence>